<name>A0A0K1PKB4_9BACT</name>
<accession>A0A0K1PKB4</accession>
<sequence length="289" mass="31137">MQFERSQVDPETTNRVRRTVADSARLPSALTVESALGAVMCALTQRLTAGGAFDVLEAVPQAIAPMFEVCVLHREGKPVVKADRAEFVDAVGEHLGVTPAHAEVICSAVFTAVRSELSANAVAGVAAQLPHGLKELWIGPPVSAPDLDVDVPPEETKRAIERDLARRGHLPPNVHPSKAFASVLGLFTKRLSGGEARHVLIGLPLVVRPLVESSTTHRQENASVFGREELFTEVGRHLGTDRAATEHIVLEVLRAAKRALPQQTIADVEAQLPPDLRDLWRSALPPHEG</sequence>
<dbReference type="Proteomes" id="UP000064967">
    <property type="component" value="Chromosome"/>
</dbReference>
<evidence type="ECO:0008006" key="3">
    <source>
        <dbReference type="Google" id="ProtNLM"/>
    </source>
</evidence>
<evidence type="ECO:0000313" key="1">
    <source>
        <dbReference type="EMBL" id="AKU93970.1"/>
    </source>
</evidence>
<gene>
    <name evidence="1" type="ORF">AKJ09_00634</name>
</gene>
<dbReference type="OrthoDB" id="5382317at2"/>
<dbReference type="EMBL" id="CP012333">
    <property type="protein sequence ID" value="AKU93970.1"/>
    <property type="molecule type" value="Genomic_DNA"/>
</dbReference>
<proteinExistence type="predicted"/>
<dbReference type="Pfam" id="PF10025">
    <property type="entry name" value="DUF2267"/>
    <property type="match status" value="2"/>
</dbReference>
<dbReference type="RefSeq" id="WP_146645640.1">
    <property type="nucleotide sequence ID" value="NZ_CP012333.1"/>
</dbReference>
<keyword evidence="2" id="KW-1185">Reference proteome</keyword>
<reference evidence="1 2" key="1">
    <citation type="submission" date="2015-08" db="EMBL/GenBank/DDBJ databases">
        <authorList>
            <person name="Babu N.S."/>
            <person name="Beckwith C.J."/>
            <person name="Beseler K.G."/>
            <person name="Brison A."/>
            <person name="Carone J.V."/>
            <person name="Caskin T.P."/>
            <person name="Diamond M."/>
            <person name="Durham M.E."/>
            <person name="Foxe J.M."/>
            <person name="Go M."/>
            <person name="Henderson B.A."/>
            <person name="Jones I.B."/>
            <person name="McGettigan J.A."/>
            <person name="Micheletti S.J."/>
            <person name="Nasrallah M.E."/>
            <person name="Ortiz D."/>
            <person name="Piller C.R."/>
            <person name="Privatt S.R."/>
            <person name="Schneider S.L."/>
            <person name="Sharp S."/>
            <person name="Smith T.C."/>
            <person name="Stanton J.D."/>
            <person name="Ullery H.E."/>
            <person name="Wilson R.J."/>
            <person name="Serrano M.G."/>
            <person name="Buck G."/>
            <person name="Lee V."/>
            <person name="Wang Y."/>
            <person name="Carvalho R."/>
            <person name="Voegtly L."/>
            <person name="Shi R."/>
            <person name="Duckworth R."/>
            <person name="Johnson A."/>
            <person name="Loviza R."/>
            <person name="Walstead R."/>
            <person name="Shah Z."/>
            <person name="Kiflezghi M."/>
            <person name="Wade K."/>
            <person name="Ball S.L."/>
            <person name="Bradley K.W."/>
            <person name="Asai D.J."/>
            <person name="Bowman C.A."/>
            <person name="Russell D.A."/>
            <person name="Pope W.H."/>
            <person name="Jacobs-Sera D."/>
            <person name="Hendrix R.W."/>
            <person name="Hatfull G.F."/>
        </authorList>
    </citation>
    <scope>NUCLEOTIDE SEQUENCE [LARGE SCALE GENOMIC DNA]</scope>
    <source>
        <strain evidence="1 2">DSM 27648</strain>
    </source>
</reference>
<organism evidence="1 2">
    <name type="scientific">Labilithrix luteola</name>
    <dbReference type="NCBI Taxonomy" id="1391654"/>
    <lineage>
        <taxon>Bacteria</taxon>
        <taxon>Pseudomonadati</taxon>
        <taxon>Myxococcota</taxon>
        <taxon>Polyangia</taxon>
        <taxon>Polyangiales</taxon>
        <taxon>Labilitrichaceae</taxon>
        <taxon>Labilithrix</taxon>
    </lineage>
</organism>
<dbReference type="AlphaFoldDB" id="A0A0K1PKB4"/>
<protein>
    <recommendedName>
        <fullName evidence="3">DUF2267 domain-containing protein</fullName>
    </recommendedName>
</protein>
<evidence type="ECO:0000313" key="2">
    <source>
        <dbReference type="Proteomes" id="UP000064967"/>
    </source>
</evidence>
<dbReference type="KEGG" id="llu:AKJ09_00634"/>
<dbReference type="Gene3D" id="1.10.490.110">
    <property type="entry name" value="Uncharacterized conserved protein DUF2267"/>
    <property type="match status" value="2"/>
</dbReference>
<dbReference type="InterPro" id="IPR038282">
    <property type="entry name" value="DUF2267_sf"/>
</dbReference>
<dbReference type="InterPro" id="IPR018727">
    <property type="entry name" value="DUF2267"/>
</dbReference>